<evidence type="ECO:0000313" key="4">
    <source>
        <dbReference type="Proteomes" id="UP000554342"/>
    </source>
</evidence>
<dbReference type="InterPro" id="IPR042047">
    <property type="entry name" value="SleB_dom1"/>
</dbReference>
<accession>A0A840YYN7</accession>
<feature type="domain" description="Cell wall hydrolase SleB" evidence="2">
    <location>
        <begin position="135"/>
        <end position="243"/>
    </location>
</feature>
<protein>
    <submittedName>
        <fullName evidence="3">Spore germination cell wall hydrolase CwlJ-like protein</fullName>
    </submittedName>
</protein>
<dbReference type="EMBL" id="JACIJI010000002">
    <property type="protein sequence ID" value="MBB5718657.1"/>
    <property type="molecule type" value="Genomic_DNA"/>
</dbReference>
<dbReference type="Pfam" id="PF07486">
    <property type="entry name" value="Hydrolase_2"/>
    <property type="match status" value="1"/>
</dbReference>
<proteinExistence type="predicted"/>
<name>A0A840YYN7_9SPHN</name>
<reference evidence="3 4" key="1">
    <citation type="submission" date="2020-08" db="EMBL/GenBank/DDBJ databases">
        <title>Genomic Encyclopedia of Type Strains, Phase IV (KMG-IV): sequencing the most valuable type-strain genomes for metagenomic binning, comparative biology and taxonomic classification.</title>
        <authorList>
            <person name="Goeker M."/>
        </authorList>
    </citation>
    <scope>NUCLEOTIDE SEQUENCE [LARGE SCALE GENOMIC DNA]</scope>
    <source>
        <strain evidence="3 4">DSM 27203</strain>
    </source>
</reference>
<dbReference type="Proteomes" id="UP000554342">
    <property type="component" value="Unassembled WGS sequence"/>
</dbReference>
<organism evidence="3 4">
    <name type="scientific">Stakelama sediminis</name>
    <dbReference type="NCBI Taxonomy" id="463200"/>
    <lineage>
        <taxon>Bacteria</taxon>
        <taxon>Pseudomonadati</taxon>
        <taxon>Pseudomonadota</taxon>
        <taxon>Alphaproteobacteria</taxon>
        <taxon>Sphingomonadales</taxon>
        <taxon>Sphingomonadaceae</taxon>
        <taxon>Stakelama</taxon>
    </lineage>
</organism>
<dbReference type="Gene3D" id="1.10.10.2520">
    <property type="entry name" value="Cell wall hydrolase SleB, domain 1"/>
    <property type="match status" value="1"/>
</dbReference>
<dbReference type="AlphaFoldDB" id="A0A840YYN7"/>
<dbReference type="InterPro" id="IPR011105">
    <property type="entry name" value="Cell_wall_hydrolase_SleB"/>
</dbReference>
<evidence type="ECO:0000313" key="3">
    <source>
        <dbReference type="EMBL" id="MBB5718657.1"/>
    </source>
</evidence>
<keyword evidence="3" id="KW-0378">Hydrolase</keyword>
<feature type="region of interest" description="Disordered" evidence="1">
    <location>
        <begin position="408"/>
        <end position="451"/>
    </location>
</feature>
<keyword evidence="4" id="KW-1185">Reference proteome</keyword>
<dbReference type="GO" id="GO:0016787">
    <property type="term" value="F:hydrolase activity"/>
    <property type="evidence" value="ECO:0007669"/>
    <property type="project" value="UniProtKB-KW"/>
</dbReference>
<sequence length="451" mass="48669">MGASEIPEKMPPAPLPGMDRHGPSPLLRFILSLTALAGIAVPLWLVTHTPKPLATTSEQPVRKRIQIRPQAPPPPVEPVLFQDLTPEQARAANAAVPFAKGPIRAASPFHLSGASDDQERALDCLSAAMLYEAGDDPTGERAIAQVVLNRVRHPAFPNSICGVIFEGSDRRTGCQFTFTCDGSLARHYSDDAWDRARKLAKAALDGKVDKTVGMATHYHTDWVVPYWSASLDKLVAVGGHLFFRWTGWWGTPPAFRMRYAGREPRIPALASLFDAHKPPAPDDETVDAASVSASAIPVPVAGNPDVFLVTLDPRYDPKTLGALAKRACADRQYCKFMAWNSAAQTPKTLPVSPTAISSMAFSYLRDAAGGFDKALWNCTLFPAIASDRCMHRLVRPLSGKAAGFSLDHIPGSKRADHDAAQEVPALSGVHRKPAPPPAKKATPDNQVDPDI</sequence>
<evidence type="ECO:0000256" key="1">
    <source>
        <dbReference type="SAM" id="MobiDB-lite"/>
    </source>
</evidence>
<gene>
    <name evidence="3" type="ORF">FHR23_001580</name>
</gene>
<dbReference type="RefSeq" id="WP_345575782.1">
    <property type="nucleotide sequence ID" value="NZ_BAABIF010000013.1"/>
</dbReference>
<comment type="caution">
    <text evidence="3">The sequence shown here is derived from an EMBL/GenBank/DDBJ whole genome shotgun (WGS) entry which is preliminary data.</text>
</comment>
<evidence type="ECO:0000259" key="2">
    <source>
        <dbReference type="Pfam" id="PF07486"/>
    </source>
</evidence>